<organism evidence="2">
    <name type="scientific">Euplotes aediculatus</name>
    <name type="common">Ciliate</name>
    <dbReference type="NCBI Taxonomy" id="5940"/>
    <lineage>
        <taxon>Eukaryota</taxon>
        <taxon>Sar</taxon>
        <taxon>Alveolata</taxon>
        <taxon>Ciliophora</taxon>
        <taxon>Intramacronucleata</taxon>
        <taxon>Spirotrichea</taxon>
        <taxon>Hypotrichia</taxon>
        <taxon>Euplotida</taxon>
        <taxon>Euplotidae</taxon>
        <taxon>Euplotes</taxon>
    </lineage>
</organism>
<keyword evidence="1" id="KW-0812">Transmembrane</keyword>
<gene>
    <name evidence="2" type="primary">ORF380</name>
</gene>
<name>A0A8A9WN63_EUPAE</name>
<accession>A0A8A9WN63</accession>
<feature type="transmembrane region" description="Helical" evidence="1">
    <location>
        <begin position="44"/>
        <end position="64"/>
    </location>
</feature>
<dbReference type="EMBL" id="MT665958">
    <property type="protein sequence ID" value="QTT61050.1"/>
    <property type="molecule type" value="Genomic_DNA"/>
</dbReference>
<feature type="transmembrane region" description="Helical" evidence="1">
    <location>
        <begin position="12"/>
        <end position="32"/>
    </location>
</feature>
<protein>
    <submittedName>
        <fullName evidence="2">Uncharacterized protein</fullName>
    </submittedName>
</protein>
<feature type="transmembrane region" description="Helical" evidence="1">
    <location>
        <begin position="288"/>
        <end position="308"/>
    </location>
</feature>
<feature type="transmembrane region" description="Helical" evidence="1">
    <location>
        <begin position="85"/>
        <end position="110"/>
    </location>
</feature>
<feature type="transmembrane region" description="Helical" evidence="1">
    <location>
        <begin position="243"/>
        <end position="268"/>
    </location>
</feature>
<feature type="transmembrane region" description="Helical" evidence="1">
    <location>
        <begin position="314"/>
        <end position="335"/>
    </location>
</feature>
<evidence type="ECO:0000313" key="2">
    <source>
        <dbReference type="EMBL" id="QTT61050.1"/>
    </source>
</evidence>
<sequence>MVYFVMNKIFKLDSFLYLRGLLVIALIDSLIIDDEPLWEPIEWSLVQTWILFIFIFTWAAEVIFSSRYGSFTNRDKIVWIGLYKVYWFLQWWFFFNWIITTIFVTMPFYYEITYSISYLVVWWNWYSAIFFYKLIIIFSVILYCSYIIKYQLRWISTYQLLYWLILILILLFYIIYFISLYCIFGFFTDIIDYQKVGWVDSYKITQGPLKWNWGLENRDHFSYHKAVLGFWYKNDPLLAASMFFFNLLILFYFFIFLLKLLVIIRVIYTSNEISYTLITVWVTGLKHFYLFLSSFILLILISFIYQLVRFPYELYWFNCLVYLSYIQLMIIYDFLMILF</sequence>
<reference evidence="2" key="1">
    <citation type="journal article" date="2021" name="Front. Mar. Sci.">
        <title>Molecular phylogenetic and evolutionary analyses of Euplotes species living in freshwater and marine habitats: a mitogenomic perspective.</title>
        <authorList>
            <person name="Huang N."/>
            <person name="Chen S."/>
            <person name="Miao M."/>
        </authorList>
    </citation>
    <scope>NUCLEOTIDE SEQUENCE</scope>
</reference>
<geneLocation type="mitochondrion" evidence="2"/>
<keyword evidence="1" id="KW-0472">Membrane</keyword>
<feature type="transmembrane region" description="Helical" evidence="1">
    <location>
        <begin position="130"/>
        <end position="148"/>
    </location>
</feature>
<keyword evidence="1" id="KW-1133">Transmembrane helix</keyword>
<evidence type="ECO:0000256" key="1">
    <source>
        <dbReference type="SAM" id="Phobius"/>
    </source>
</evidence>
<keyword evidence="2" id="KW-0496">Mitochondrion</keyword>
<proteinExistence type="predicted"/>
<dbReference type="AlphaFoldDB" id="A0A8A9WN63"/>
<feature type="transmembrane region" description="Helical" evidence="1">
    <location>
        <begin position="160"/>
        <end position="187"/>
    </location>
</feature>